<dbReference type="Proteomes" id="UP000243975">
    <property type="component" value="Unassembled WGS sequence"/>
</dbReference>
<accession>A0A103XNA5</accession>
<protein>
    <submittedName>
        <fullName evidence="1">Uncharacterized protein</fullName>
    </submittedName>
</protein>
<dbReference type="Gramene" id="KVH93906">
    <property type="protein sequence ID" value="KVH93906"/>
    <property type="gene ID" value="Ccrd_004036"/>
</dbReference>
<evidence type="ECO:0000313" key="1">
    <source>
        <dbReference type="EMBL" id="KVH93906.1"/>
    </source>
</evidence>
<organism evidence="1 2">
    <name type="scientific">Cynara cardunculus var. scolymus</name>
    <name type="common">Globe artichoke</name>
    <name type="synonym">Cynara scolymus</name>
    <dbReference type="NCBI Taxonomy" id="59895"/>
    <lineage>
        <taxon>Eukaryota</taxon>
        <taxon>Viridiplantae</taxon>
        <taxon>Streptophyta</taxon>
        <taxon>Embryophyta</taxon>
        <taxon>Tracheophyta</taxon>
        <taxon>Spermatophyta</taxon>
        <taxon>Magnoliopsida</taxon>
        <taxon>eudicotyledons</taxon>
        <taxon>Gunneridae</taxon>
        <taxon>Pentapetalae</taxon>
        <taxon>asterids</taxon>
        <taxon>campanulids</taxon>
        <taxon>Asterales</taxon>
        <taxon>Asteraceae</taxon>
        <taxon>Carduoideae</taxon>
        <taxon>Cardueae</taxon>
        <taxon>Carduinae</taxon>
        <taxon>Cynara</taxon>
    </lineage>
</organism>
<reference evidence="1 2" key="1">
    <citation type="journal article" date="2016" name="Sci. Rep.">
        <title>The genome sequence of the outbreeding globe artichoke constructed de novo incorporating a phase-aware low-pass sequencing strategy of F1 progeny.</title>
        <authorList>
            <person name="Scaglione D."/>
            <person name="Reyes-Chin-Wo S."/>
            <person name="Acquadro A."/>
            <person name="Froenicke L."/>
            <person name="Portis E."/>
            <person name="Beitel C."/>
            <person name="Tirone M."/>
            <person name="Mauro R."/>
            <person name="Lo Monaco A."/>
            <person name="Mauromicale G."/>
            <person name="Faccioli P."/>
            <person name="Cattivelli L."/>
            <person name="Rieseberg L."/>
            <person name="Michelmore R."/>
            <person name="Lanteri S."/>
        </authorList>
    </citation>
    <scope>NUCLEOTIDE SEQUENCE [LARGE SCALE GENOMIC DNA]</scope>
    <source>
        <strain evidence="1">2C</strain>
    </source>
</reference>
<comment type="caution">
    <text evidence="1">The sequence shown here is derived from an EMBL/GenBank/DDBJ whole genome shotgun (WGS) entry which is preliminary data.</text>
</comment>
<evidence type="ECO:0000313" key="2">
    <source>
        <dbReference type="Proteomes" id="UP000243975"/>
    </source>
</evidence>
<keyword evidence="2" id="KW-1185">Reference proteome</keyword>
<sequence length="71" mass="8079">MLEGKAYVKDTHMPLKMKVHAMDSPLLPTSRRVQPSFQPVFHTPPIELQDRSLSNNPETVSRSGFSFEILL</sequence>
<dbReference type="AlphaFoldDB" id="A0A103XNA5"/>
<proteinExistence type="predicted"/>
<dbReference type="EMBL" id="LEKV01004586">
    <property type="protein sequence ID" value="KVH93906.1"/>
    <property type="molecule type" value="Genomic_DNA"/>
</dbReference>
<name>A0A103XNA5_CYNCS</name>
<gene>
    <name evidence="1" type="ORF">Ccrd_004036</name>
</gene>